<dbReference type="Pfam" id="PF04981">
    <property type="entry name" value="NMD3"/>
    <property type="match status" value="1"/>
</dbReference>
<dbReference type="Proteomes" id="UP000221734">
    <property type="component" value="Chromosome Kuenenia_stuttgartiensis_MBR1"/>
</dbReference>
<sequence>MKIPKDVGKFARDKIHAENDPYLPKKGFIDYSICKDCNAIYHNKKWFLDANLYEQKKSLKDINWVECPACKKTKENVPSGIVTLKGEFLQQHKQEILNLIKNEDDRSKKFNPLKRIMKIDEKGGEIEIFTTSAKLAQRIGSILHKAYNGEVDYKKHENAKFMRVAWTR</sequence>
<evidence type="ECO:0000259" key="1">
    <source>
        <dbReference type="Pfam" id="PF04981"/>
    </source>
</evidence>
<organism evidence="2">
    <name type="scientific">Kuenenia stuttgartiensis</name>
    <dbReference type="NCBI Taxonomy" id="174633"/>
    <lineage>
        <taxon>Bacteria</taxon>
        <taxon>Pseudomonadati</taxon>
        <taxon>Planctomycetota</taxon>
        <taxon>Candidatus Brocadiia</taxon>
        <taxon>Candidatus Brocadiales</taxon>
        <taxon>Candidatus Brocadiaceae</taxon>
        <taxon>Candidatus Kuenenia</taxon>
    </lineage>
</organism>
<evidence type="ECO:0000313" key="2">
    <source>
        <dbReference type="EMBL" id="CAJ71924.1"/>
    </source>
</evidence>
<name>Q1PXH7_KUEST</name>
<dbReference type="AlphaFoldDB" id="Q1PXH7"/>
<evidence type="ECO:0000313" key="6">
    <source>
        <dbReference type="Proteomes" id="UP000501926"/>
    </source>
</evidence>
<reference evidence="3 6" key="5">
    <citation type="submission" date="2020-02" db="EMBL/GenBank/DDBJ databases">
        <title>Newly sequenced genome of strain CSTR1 showed variability in Candidatus Kuenenia stuttgartiensis genomes.</title>
        <authorList>
            <person name="Ding C."/>
            <person name="Adrian L."/>
        </authorList>
    </citation>
    <scope>NUCLEOTIDE SEQUENCE [LARGE SCALE GENOMIC DNA]</scope>
    <source>
        <strain evidence="3 6">CSTR1</strain>
    </source>
</reference>
<evidence type="ECO:0000313" key="3">
    <source>
        <dbReference type="EMBL" id="QII13591.1"/>
    </source>
</evidence>
<dbReference type="KEGG" id="kst:KSMBR1_2928"/>
<dbReference type="EMBL" id="CP049055">
    <property type="protein sequence ID" value="QII13591.1"/>
    <property type="molecule type" value="Genomic_DNA"/>
</dbReference>
<dbReference type="RefSeq" id="WP_099325994.1">
    <property type="nucleotide sequence ID" value="NZ_CP049055.1"/>
</dbReference>
<dbReference type="NCBIfam" id="NF040826">
    <property type="entry name" value="lxa_BCAM0308"/>
    <property type="match status" value="1"/>
</dbReference>
<dbReference type="Proteomes" id="UP000501926">
    <property type="component" value="Chromosome"/>
</dbReference>
<evidence type="ECO:0000313" key="5">
    <source>
        <dbReference type="Proteomes" id="UP000221734"/>
    </source>
</evidence>
<proteinExistence type="predicted"/>
<evidence type="ECO:0000313" key="4">
    <source>
        <dbReference type="EMBL" id="SOH05409.1"/>
    </source>
</evidence>
<feature type="domain" description="Nmd3 N-terminal" evidence="1">
    <location>
        <begin position="61"/>
        <end position="154"/>
    </location>
</feature>
<reference evidence="5" key="4">
    <citation type="submission" date="2017-10" db="EMBL/GenBank/DDBJ databases">
        <authorList>
            <person name="Frank J."/>
        </authorList>
    </citation>
    <scope>NUCLEOTIDE SEQUENCE [LARGE SCALE GENOMIC DNA]</scope>
</reference>
<keyword evidence="5" id="KW-1185">Reference proteome</keyword>
<keyword evidence="2" id="KW-0675">Receptor</keyword>
<dbReference type="InterPro" id="IPR047706">
    <property type="entry name" value="BCAM0308-like"/>
</dbReference>
<reference evidence="2" key="2">
    <citation type="submission" date="2006-01" db="EMBL/GenBank/DDBJ databases">
        <authorList>
            <person name="Genoscope"/>
        </authorList>
    </citation>
    <scope>NUCLEOTIDE SEQUENCE</scope>
</reference>
<reference evidence="4" key="3">
    <citation type="submission" date="2017-10" db="EMBL/GenBank/DDBJ databases">
        <authorList>
            <person name="Banno H."/>
            <person name="Chua N.-H."/>
        </authorList>
    </citation>
    <scope>NUCLEOTIDE SEQUENCE [LARGE SCALE GENOMIC DNA]</scope>
    <source>
        <strain evidence="4">Kuenenia_mbr1_ru-nijmegen</strain>
    </source>
</reference>
<dbReference type="InterPro" id="IPR007064">
    <property type="entry name" value="Nmd3_N"/>
</dbReference>
<dbReference type="EMBL" id="CT573073">
    <property type="protein sequence ID" value="CAJ71924.1"/>
    <property type="molecule type" value="Genomic_DNA"/>
</dbReference>
<dbReference type="OrthoDB" id="9785278at2"/>
<accession>Q1PXH7</accession>
<dbReference type="EMBL" id="LT934425">
    <property type="protein sequence ID" value="SOH05409.1"/>
    <property type="molecule type" value="Genomic_DNA"/>
</dbReference>
<gene>
    <name evidence="2" type="primary">trim</name>
    <name evidence="3" type="ORF">KsCSTR_42120</name>
    <name evidence="4" type="ORF">KSMBR1_2928</name>
    <name evidence="2" type="ORF">kustc1179</name>
</gene>
<reference evidence="2" key="1">
    <citation type="journal article" date="2006" name="Nature">
        <title>Deciphering the evolution and metabolism of an anammox bacterium from a community genome.</title>
        <authorList>
            <person name="Strous M."/>
            <person name="Pelletier E."/>
            <person name="Mangenot S."/>
            <person name="Rattei T."/>
            <person name="Lehner A."/>
            <person name="Taylor M.W."/>
            <person name="Horn M."/>
            <person name="Daims H."/>
            <person name="Bartol-Mavel D."/>
            <person name="Wincker P."/>
            <person name="Barbe V."/>
            <person name="Fonknechten N."/>
            <person name="Vallenet D."/>
            <person name="Segurens B."/>
            <person name="Schenowitz-Truong C."/>
            <person name="Medigue C."/>
            <person name="Collingro A."/>
            <person name="Snel B."/>
            <person name="Dutilh B.E."/>
            <person name="OpDenCamp H.J.M."/>
            <person name="vanDerDrift C."/>
            <person name="Cirpus I."/>
            <person name="vanDePas-Schoonen K.T."/>
            <person name="Harhangi H.R."/>
            <person name="vanNiftrik L."/>
            <person name="Schmid M."/>
            <person name="Keltjens J."/>
            <person name="vanDeVossenberg J."/>
            <person name="Kartal B."/>
            <person name="Meier H."/>
            <person name="Frishman D."/>
            <person name="Huynen M.A."/>
            <person name="Mewes H."/>
            <person name="Weissenbach J."/>
            <person name="Jetten M.S.M."/>
            <person name="Wagner M."/>
            <person name="LePaslier D."/>
        </authorList>
    </citation>
    <scope>NUCLEOTIDE SEQUENCE</scope>
</reference>
<protein>
    <submittedName>
        <fullName evidence="3">Putative T-cell receptor interacting molecule (TRIM)</fullName>
    </submittedName>
    <submittedName>
        <fullName evidence="2">Similar to T-cell receptor interacting molecule (TRIM)</fullName>
    </submittedName>
</protein>